<evidence type="ECO:0000259" key="4">
    <source>
        <dbReference type="Pfam" id="PF25137"/>
    </source>
</evidence>
<dbReference type="InterPro" id="IPR001670">
    <property type="entry name" value="ADH_Fe/GldA"/>
</dbReference>
<reference evidence="6" key="1">
    <citation type="journal article" date="2019" name="Int. J. Syst. Evol. Microbiol.">
        <title>The Global Catalogue of Microorganisms (GCM) 10K type strain sequencing project: providing services to taxonomists for standard genome sequencing and annotation.</title>
        <authorList>
            <consortium name="The Broad Institute Genomics Platform"/>
            <consortium name="The Broad Institute Genome Sequencing Center for Infectious Disease"/>
            <person name="Wu L."/>
            <person name="Ma J."/>
        </authorList>
    </citation>
    <scope>NUCLEOTIDE SEQUENCE [LARGE SCALE GENOMIC DNA]</scope>
    <source>
        <strain evidence="6">CGMCC 4.7317</strain>
    </source>
</reference>
<evidence type="ECO:0000256" key="1">
    <source>
        <dbReference type="ARBA" id="ARBA00007358"/>
    </source>
</evidence>
<dbReference type="Pfam" id="PF25137">
    <property type="entry name" value="ADH_Fe_C"/>
    <property type="match status" value="1"/>
</dbReference>
<dbReference type="SUPFAM" id="SSF56796">
    <property type="entry name" value="Dehydroquinate synthase-like"/>
    <property type="match status" value="1"/>
</dbReference>
<dbReference type="InterPro" id="IPR039697">
    <property type="entry name" value="Alcohol_dehydrogenase_Fe"/>
</dbReference>
<organism evidence="5 6">
    <name type="scientific">Longivirga aurantiaca</name>
    <dbReference type="NCBI Taxonomy" id="1837743"/>
    <lineage>
        <taxon>Bacteria</taxon>
        <taxon>Bacillati</taxon>
        <taxon>Actinomycetota</taxon>
        <taxon>Actinomycetes</taxon>
        <taxon>Sporichthyales</taxon>
        <taxon>Sporichthyaceae</taxon>
        <taxon>Longivirga</taxon>
    </lineage>
</organism>
<feature type="domain" description="Alcohol dehydrogenase iron-type/glycerol dehydrogenase GldA" evidence="3">
    <location>
        <begin position="13"/>
        <end position="184"/>
    </location>
</feature>
<dbReference type="Gene3D" id="1.20.1090.10">
    <property type="entry name" value="Dehydroquinate synthase-like - alpha domain"/>
    <property type="match status" value="1"/>
</dbReference>
<gene>
    <name evidence="5" type="ORF">ACFQGU_00715</name>
</gene>
<dbReference type="EMBL" id="JBHSTI010000002">
    <property type="protein sequence ID" value="MFC6236383.1"/>
    <property type="molecule type" value="Genomic_DNA"/>
</dbReference>
<evidence type="ECO:0000313" key="5">
    <source>
        <dbReference type="EMBL" id="MFC6236383.1"/>
    </source>
</evidence>
<dbReference type="Proteomes" id="UP001596138">
    <property type="component" value="Unassembled WGS sequence"/>
</dbReference>
<dbReference type="InterPro" id="IPR056798">
    <property type="entry name" value="ADH_Fe_C"/>
</dbReference>
<protein>
    <submittedName>
        <fullName evidence="5">Iron-containing alcohol dehydrogenase family protein</fullName>
    </submittedName>
</protein>
<dbReference type="Gene3D" id="3.40.50.1970">
    <property type="match status" value="1"/>
</dbReference>
<evidence type="ECO:0000259" key="3">
    <source>
        <dbReference type="Pfam" id="PF00465"/>
    </source>
</evidence>
<dbReference type="Pfam" id="PF00465">
    <property type="entry name" value="Fe-ADH"/>
    <property type="match status" value="1"/>
</dbReference>
<keyword evidence="2" id="KW-0560">Oxidoreductase</keyword>
<evidence type="ECO:0000313" key="6">
    <source>
        <dbReference type="Proteomes" id="UP001596138"/>
    </source>
</evidence>
<proteinExistence type="inferred from homology"/>
<keyword evidence="6" id="KW-1185">Reference proteome</keyword>
<dbReference type="CDD" id="cd08551">
    <property type="entry name" value="Fe-ADH"/>
    <property type="match status" value="1"/>
</dbReference>
<dbReference type="RefSeq" id="WP_386763429.1">
    <property type="nucleotide sequence ID" value="NZ_JBHSTI010000002.1"/>
</dbReference>
<feature type="domain" description="Fe-containing alcohol dehydrogenase-like C-terminal" evidence="4">
    <location>
        <begin position="195"/>
        <end position="385"/>
    </location>
</feature>
<comment type="similarity">
    <text evidence="1">Belongs to the iron-containing alcohol dehydrogenase family.</text>
</comment>
<accession>A0ABW1SVG6</accession>
<dbReference type="PANTHER" id="PTHR11496:SF102">
    <property type="entry name" value="ALCOHOL DEHYDROGENASE 4"/>
    <property type="match status" value="1"/>
</dbReference>
<dbReference type="PANTHER" id="PTHR11496">
    <property type="entry name" value="ALCOHOL DEHYDROGENASE"/>
    <property type="match status" value="1"/>
</dbReference>
<sequence>MTSTVPPFANHLPVRIRFGDGRAAELPAVLAELGATRALVMLDEGIERFNPAVAALLDLLDSTDGLTVTRFAKPAGEPTVAMVDAAIAGLAAADADVVVAIGGGSVIDTAKAARLCADQGCTFAEFLASERRYPEPVLPLVALPTSAGTGSEVSGGAVVSDPDAGRKAGIANANLRAQVAIVDPVLTHSMPPSMTANTGIDALAQAIAGMVAKVRTPIGDAIALEAIRMMGRSLVAAYRDGSDAVARSEMACASMMAGLTMNLSDCTAEHSLGQAIGGLSHAPHGLTIGLVLVETLERERHHVPEQLERVADALGAPDDGTRDGSRAVEAVRAIITALDFPVLSSLGFTEDDVDRLADAALDDFFITMAPEPWTRDEVRAAFLSALALTSRTAA</sequence>
<evidence type="ECO:0000256" key="2">
    <source>
        <dbReference type="ARBA" id="ARBA00023002"/>
    </source>
</evidence>
<name>A0ABW1SVG6_9ACTN</name>
<comment type="caution">
    <text evidence="5">The sequence shown here is derived from an EMBL/GenBank/DDBJ whole genome shotgun (WGS) entry which is preliminary data.</text>
</comment>